<gene>
    <name evidence="1" type="ORF">PENTCL1PPCAC_5513</name>
</gene>
<protein>
    <submittedName>
        <fullName evidence="1">Uncharacterized protein</fullName>
    </submittedName>
</protein>
<dbReference type="EMBL" id="BTSX01000002">
    <property type="protein sequence ID" value="GMS83338.1"/>
    <property type="molecule type" value="Genomic_DNA"/>
</dbReference>
<evidence type="ECO:0000313" key="1">
    <source>
        <dbReference type="EMBL" id="GMS83338.1"/>
    </source>
</evidence>
<accession>A0AAV5SRV0</accession>
<reference evidence="1" key="1">
    <citation type="submission" date="2023-10" db="EMBL/GenBank/DDBJ databases">
        <title>Genome assembly of Pristionchus species.</title>
        <authorList>
            <person name="Yoshida K."/>
            <person name="Sommer R.J."/>
        </authorList>
    </citation>
    <scope>NUCLEOTIDE SEQUENCE</scope>
    <source>
        <strain evidence="1">RS0144</strain>
    </source>
</reference>
<proteinExistence type="predicted"/>
<name>A0AAV5SRV0_9BILA</name>
<keyword evidence="2" id="KW-1185">Reference proteome</keyword>
<sequence length="111" mass="12806">PGQILMLLNARDYSRYIYFTDRLRRIFTLDTEAMEFKQTLTFGGGLEIINIATVFDGMMIVKGVRNSDYCAFAAEFPEGYYTISDDSRPCWAEVTRKMFFDGVRAGIFNRP</sequence>
<dbReference type="AlphaFoldDB" id="A0AAV5SRV0"/>
<feature type="non-terminal residue" evidence="1">
    <location>
        <position position="1"/>
    </location>
</feature>
<comment type="caution">
    <text evidence="1">The sequence shown here is derived from an EMBL/GenBank/DDBJ whole genome shotgun (WGS) entry which is preliminary data.</text>
</comment>
<evidence type="ECO:0000313" key="2">
    <source>
        <dbReference type="Proteomes" id="UP001432027"/>
    </source>
</evidence>
<organism evidence="1 2">
    <name type="scientific">Pristionchus entomophagus</name>
    <dbReference type="NCBI Taxonomy" id="358040"/>
    <lineage>
        <taxon>Eukaryota</taxon>
        <taxon>Metazoa</taxon>
        <taxon>Ecdysozoa</taxon>
        <taxon>Nematoda</taxon>
        <taxon>Chromadorea</taxon>
        <taxon>Rhabditida</taxon>
        <taxon>Rhabditina</taxon>
        <taxon>Diplogasteromorpha</taxon>
        <taxon>Diplogasteroidea</taxon>
        <taxon>Neodiplogasteridae</taxon>
        <taxon>Pristionchus</taxon>
    </lineage>
</organism>
<dbReference type="Proteomes" id="UP001432027">
    <property type="component" value="Unassembled WGS sequence"/>
</dbReference>